<evidence type="ECO:0000313" key="2">
    <source>
        <dbReference type="Proteomes" id="UP000627984"/>
    </source>
</evidence>
<protein>
    <submittedName>
        <fullName evidence="1">Uncharacterized protein</fullName>
    </submittedName>
</protein>
<reference evidence="1" key="2">
    <citation type="submission" date="2022-09" db="EMBL/GenBank/DDBJ databases">
        <authorList>
            <person name="Sun Q."/>
            <person name="Ohkuma M."/>
        </authorList>
    </citation>
    <scope>NUCLEOTIDE SEQUENCE</scope>
    <source>
        <strain evidence="1">JCM 3093</strain>
    </source>
</reference>
<organism evidence="1 2">
    <name type="scientific">Planomonospora parontospora</name>
    <dbReference type="NCBI Taxonomy" id="58119"/>
    <lineage>
        <taxon>Bacteria</taxon>
        <taxon>Bacillati</taxon>
        <taxon>Actinomycetota</taxon>
        <taxon>Actinomycetes</taxon>
        <taxon>Streptosporangiales</taxon>
        <taxon>Streptosporangiaceae</taxon>
        <taxon>Planomonospora</taxon>
    </lineage>
</organism>
<dbReference type="RefSeq" id="WP_191897945.1">
    <property type="nucleotide sequence ID" value="NZ_BMQD01000029.1"/>
</dbReference>
<evidence type="ECO:0000313" key="1">
    <source>
        <dbReference type="EMBL" id="GGK94078.1"/>
    </source>
</evidence>
<sequence>MDVPAPDVPSDPPDRPAPADHARLLARVRAVLADAGFYTTAPEAARAGDVQVRYEADRGVVVTWGSPGTGDAPDTGVVGRFPSVRTVVHLAVTDVLLQAGCPAAYDGDAGEIVVTGAR</sequence>
<reference evidence="1" key="1">
    <citation type="journal article" date="2014" name="Int. J. Syst. Evol. Microbiol.">
        <title>Complete genome sequence of Corynebacterium casei LMG S-19264T (=DSM 44701T), isolated from a smear-ripened cheese.</title>
        <authorList>
            <consortium name="US DOE Joint Genome Institute (JGI-PGF)"/>
            <person name="Walter F."/>
            <person name="Albersmeier A."/>
            <person name="Kalinowski J."/>
            <person name="Ruckert C."/>
        </authorList>
    </citation>
    <scope>NUCLEOTIDE SEQUENCE</scope>
    <source>
        <strain evidence="1">JCM 3093</strain>
    </source>
</reference>
<name>A0AA37BMN9_9ACTN</name>
<accession>A0AA37BMN9</accession>
<dbReference type="Proteomes" id="UP000627984">
    <property type="component" value="Unassembled WGS sequence"/>
</dbReference>
<dbReference type="AlphaFoldDB" id="A0AA37BMN9"/>
<proteinExistence type="predicted"/>
<comment type="caution">
    <text evidence="1">The sequence shown here is derived from an EMBL/GenBank/DDBJ whole genome shotgun (WGS) entry which is preliminary data.</text>
</comment>
<gene>
    <name evidence="1" type="ORF">GCM10010126_61830</name>
</gene>
<dbReference type="EMBL" id="BMQD01000029">
    <property type="protein sequence ID" value="GGK94078.1"/>
    <property type="molecule type" value="Genomic_DNA"/>
</dbReference>